<dbReference type="Proteomes" id="UP000774804">
    <property type="component" value="Unassembled WGS sequence"/>
</dbReference>
<dbReference type="OrthoDB" id="73661at2759"/>
<dbReference type="EMBL" id="MJFZ01000549">
    <property type="protein sequence ID" value="RAW27622.1"/>
    <property type="molecule type" value="Genomic_DNA"/>
</dbReference>
<feature type="region of interest" description="Disordered" evidence="1">
    <location>
        <begin position="318"/>
        <end position="350"/>
    </location>
</feature>
<dbReference type="EMBL" id="RCMK01000158">
    <property type="protein sequence ID" value="KAG2946442.1"/>
    <property type="molecule type" value="Genomic_DNA"/>
</dbReference>
<feature type="region of interest" description="Disordered" evidence="1">
    <location>
        <begin position="233"/>
        <end position="269"/>
    </location>
</feature>
<feature type="region of interest" description="Disordered" evidence="1">
    <location>
        <begin position="113"/>
        <end position="148"/>
    </location>
</feature>
<dbReference type="Proteomes" id="UP000735874">
    <property type="component" value="Unassembled WGS sequence"/>
</dbReference>
<evidence type="ECO:0000313" key="8">
    <source>
        <dbReference type="Proteomes" id="UP000251314"/>
    </source>
</evidence>
<feature type="compositionally biased region" description="Low complexity" evidence="1">
    <location>
        <begin position="245"/>
        <end position="254"/>
    </location>
</feature>
<gene>
    <name evidence="7" type="ORF">PC110_g15984</name>
    <name evidence="2" type="ORF">PC113_g9199</name>
    <name evidence="3" type="ORF">PC115_g7945</name>
    <name evidence="4" type="ORF">PC117_g7639</name>
    <name evidence="5" type="ORF">PC118_g11061</name>
    <name evidence="6" type="ORF">PC129_g9447</name>
</gene>
<sequence>MTKAVPPSRVLLTKRDGNQEDVYAPEPSNRSSKLYFPLQQQQSPDCDEDAETRDECTPTSLEDLLDLELDLVLPATAITAPTSNQVPASAPLDEKLEVDVDSVSLELLAMQSPHGENQQWQNGGEEEQNVDATSSAAPARPEHSLPRKMKGTAAARKPMPLNIASPTAFIPSFPPLPTQQSTDDDYGLASPMALPDTPSQARLGIAFSWDLEPTSPTIEDVHTRGEAFRCLAQSKSVQKPERRASSASLGGRAATPNPRNCVPTRGTSRITRSSLPALPEFRGKARHGGIYSLLLKNTSVKQEPVLVEDAHNPEEVVAAPSVSKVSPPRTFGKQKHGGIYKMLRDGRGPQ</sequence>
<feature type="region of interest" description="Disordered" evidence="1">
    <location>
        <begin position="1"/>
        <end position="33"/>
    </location>
</feature>
<accession>A0A329RW54</accession>
<evidence type="ECO:0000313" key="5">
    <source>
        <dbReference type="EMBL" id="KAG2980640.1"/>
    </source>
</evidence>
<reference evidence="7 8" key="1">
    <citation type="submission" date="2018-01" db="EMBL/GenBank/DDBJ databases">
        <title>Draft genome of the strawberry crown rot pathogen Phytophthora cactorum.</title>
        <authorList>
            <person name="Armitage A.D."/>
            <person name="Lysoe E."/>
            <person name="Nellist C.F."/>
            <person name="Harrison R.J."/>
            <person name="Brurberg M.B."/>
        </authorList>
    </citation>
    <scope>NUCLEOTIDE SEQUENCE [LARGE SCALE GENOMIC DNA]</scope>
    <source>
        <strain evidence="7 8">10300</strain>
    </source>
</reference>
<dbReference type="Proteomes" id="UP000736787">
    <property type="component" value="Unassembled WGS sequence"/>
</dbReference>
<organism evidence="7 8">
    <name type="scientific">Phytophthora cactorum</name>
    <dbReference type="NCBI Taxonomy" id="29920"/>
    <lineage>
        <taxon>Eukaryota</taxon>
        <taxon>Sar</taxon>
        <taxon>Stramenopiles</taxon>
        <taxon>Oomycota</taxon>
        <taxon>Peronosporomycetes</taxon>
        <taxon>Peronosporales</taxon>
        <taxon>Peronosporaceae</taxon>
        <taxon>Phytophthora</taxon>
    </lineage>
</organism>
<proteinExistence type="predicted"/>
<dbReference type="EMBL" id="RCMV01000296">
    <property type="protein sequence ID" value="KAG3219781.1"/>
    <property type="molecule type" value="Genomic_DNA"/>
</dbReference>
<dbReference type="VEuPathDB" id="FungiDB:PC110_g15984"/>
<dbReference type="Proteomes" id="UP000760860">
    <property type="component" value="Unassembled WGS sequence"/>
</dbReference>
<reference evidence="2" key="2">
    <citation type="submission" date="2018-10" db="EMBL/GenBank/DDBJ databases">
        <title>Effector identification in a new, highly contiguous assembly of the strawberry crown rot pathogen Phytophthora cactorum.</title>
        <authorList>
            <person name="Armitage A.D."/>
            <person name="Nellist C.F."/>
            <person name="Bates H."/>
            <person name="Vickerstaff R.J."/>
            <person name="Harrison R.J."/>
        </authorList>
    </citation>
    <scope>NUCLEOTIDE SEQUENCE</scope>
    <source>
        <strain evidence="2">15-7</strain>
        <strain evidence="3">4032</strain>
        <strain evidence="4">4040</strain>
        <strain evidence="5">P415</strain>
        <strain evidence="6">P421</strain>
    </source>
</reference>
<evidence type="ECO:0000313" key="3">
    <source>
        <dbReference type="EMBL" id="KAG2926308.1"/>
    </source>
</evidence>
<name>A0A329RW54_9STRA</name>
<dbReference type="Proteomes" id="UP000251314">
    <property type="component" value="Unassembled WGS sequence"/>
</dbReference>
<evidence type="ECO:0000313" key="2">
    <source>
        <dbReference type="EMBL" id="KAG2859134.1"/>
    </source>
</evidence>
<evidence type="ECO:0000313" key="7">
    <source>
        <dbReference type="EMBL" id="RAW27622.1"/>
    </source>
</evidence>
<evidence type="ECO:0000313" key="6">
    <source>
        <dbReference type="EMBL" id="KAG3219781.1"/>
    </source>
</evidence>
<evidence type="ECO:0000256" key="1">
    <source>
        <dbReference type="SAM" id="MobiDB-lite"/>
    </source>
</evidence>
<dbReference type="EMBL" id="RCMG01000227">
    <property type="protein sequence ID" value="KAG2859134.1"/>
    <property type="molecule type" value="Genomic_DNA"/>
</dbReference>
<dbReference type="EMBL" id="RCML01000329">
    <property type="protein sequence ID" value="KAG2980640.1"/>
    <property type="molecule type" value="Genomic_DNA"/>
</dbReference>
<keyword evidence="8" id="KW-1185">Reference proteome</keyword>
<dbReference type="AlphaFoldDB" id="A0A329RW54"/>
<comment type="caution">
    <text evidence="7">The sequence shown here is derived from an EMBL/GenBank/DDBJ whole genome shotgun (WGS) entry which is preliminary data.</text>
</comment>
<dbReference type="EMBL" id="RCMI01000198">
    <property type="protein sequence ID" value="KAG2926308.1"/>
    <property type="molecule type" value="Genomic_DNA"/>
</dbReference>
<feature type="compositionally biased region" description="Low complexity" evidence="1">
    <location>
        <begin position="318"/>
        <end position="328"/>
    </location>
</feature>
<dbReference type="Proteomes" id="UP000697107">
    <property type="component" value="Unassembled WGS sequence"/>
</dbReference>
<evidence type="ECO:0000313" key="4">
    <source>
        <dbReference type="EMBL" id="KAG2946442.1"/>
    </source>
</evidence>
<protein>
    <submittedName>
        <fullName evidence="7">Uncharacterized protein</fullName>
    </submittedName>
</protein>